<dbReference type="STRING" id="649747.HMPREF0083_01991"/>
<dbReference type="InterPro" id="IPR003743">
    <property type="entry name" value="Zf-RING_7"/>
</dbReference>
<proteinExistence type="predicted"/>
<keyword evidence="3" id="KW-1185">Reference proteome</keyword>
<evidence type="ECO:0000313" key="2">
    <source>
        <dbReference type="EMBL" id="ERI09896.1"/>
    </source>
</evidence>
<organism evidence="2 3">
    <name type="scientific">Aneurinibacillus aneurinilyticus ATCC 12856</name>
    <dbReference type="NCBI Taxonomy" id="649747"/>
    <lineage>
        <taxon>Bacteria</taxon>
        <taxon>Bacillati</taxon>
        <taxon>Bacillota</taxon>
        <taxon>Bacilli</taxon>
        <taxon>Bacillales</taxon>
        <taxon>Paenibacillaceae</taxon>
        <taxon>Aneurinibacillus group</taxon>
        <taxon>Aneurinibacillus</taxon>
    </lineage>
</organism>
<name>U1YGI5_ANEAE</name>
<dbReference type="Proteomes" id="UP000016511">
    <property type="component" value="Unassembled WGS sequence"/>
</dbReference>
<accession>U1YGI5</accession>
<gene>
    <name evidence="2" type="ORF">HMPREF0083_01991</name>
</gene>
<reference evidence="2 3" key="1">
    <citation type="submission" date="2013-08" db="EMBL/GenBank/DDBJ databases">
        <authorList>
            <person name="Weinstock G."/>
            <person name="Sodergren E."/>
            <person name="Wylie T."/>
            <person name="Fulton L."/>
            <person name="Fulton R."/>
            <person name="Fronick C."/>
            <person name="O'Laughlin M."/>
            <person name="Godfrey J."/>
            <person name="Miner T."/>
            <person name="Herter B."/>
            <person name="Appelbaum E."/>
            <person name="Cordes M."/>
            <person name="Lek S."/>
            <person name="Wollam A."/>
            <person name="Pepin K.H."/>
            <person name="Palsikar V.B."/>
            <person name="Mitreva M."/>
            <person name="Wilson R.K."/>
        </authorList>
    </citation>
    <scope>NUCLEOTIDE SEQUENCE [LARGE SCALE GENOMIC DNA]</scope>
    <source>
        <strain evidence="2 3">ATCC 12856</strain>
    </source>
</reference>
<evidence type="ECO:0000259" key="1">
    <source>
        <dbReference type="Pfam" id="PF02591"/>
    </source>
</evidence>
<dbReference type="AlphaFoldDB" id="U1YGI5"/>
<sequence>MKMTEARNLLEWHQAKVRGAAAQRGLDEWRAREEELAARRKEAEAKIKRIGIPAENDIDNQIALKLAQQELWLVDKDTERFMEERFEKEFALRESKQEWDEKAVEREAALSREKLELYYKIGENIQNPVVEVKRRSCMGCFLPLSVVKMEEWYKGKTLVTCDECGRILV</sequence>
<feature type="domain" description="C4-type zinc ribbon" evidence="1">
    <location>
        <begin position="136"/>
        <end position="168"/>
    </location>
</feature>
<dbReference type="eggNOG" id="ENOG50345M7">
    <property type="taxonomic scope" value="Bacteria"/>
</dbReference>
<protein>
    <submittedName>
        <fullName evidence="2">Zinc ribbon domain protein</fullName>
    </submittedName>
</protein>
<comment type="caution">
    <text evidence="2">The sequence shown here is derived from an EMBL/GenBank/DDBJ whole genome shotgun (WGS) entry which is preliminary data.</text>
</comment>
<dbReference type="Pfam" id="PF02591">
    <property type="entry name" value="Zn_ribbon_9"/>
    <property type="match status" value="1"/>
</dbReference>
<dbReference type="PATRIC" id="fig|649747.3.peg.1797"/>
<dbReference type="EMBL" id="AWSJ01000130">
    <property type="protein sequence ID" value="ERI09896.1"/>
    <property type="molecule type" value="Genomic_DNA"/>
</dbReference>
<evidence type="ECO:0000313" key="3">
    <source>
        <dbReference type="Proteomes" id="UP000016511"/>
    </source>
</evidence>
<dbReference type="Gene3D" id="1.10.287.1490">
    <property type="match status" value="1"/>
</dbReference>
<dbReference type="HOGENOM" id="CLU_1615857_0_0_9"/>